<evidence type="ECO:0000259" key="2">
    <source>
        <dbReference type="PROSITE" id="PS51176"/>
    </source>
</evidence>
<dbReference type="SUPFAM" id="SSF51735">
    <property type="entry name" value="NAD(P)-binding Rossmann-fold domains"/>
    <property type="match status" value="1"/>
</dbReference>
<name>A0A1Y3GDE5_9EURY</name>
<dbReference type="EMBL" id="MRZU01000004">
    <property type="protein sequence ID" value="OUJ18333.1"/>
    <property type="molecule type" value="Genomic_DNA"/>
</dbReference>
<dbReference type="InterPro" id="IPR003099">
    <property type="entry name" value="Prephen_DH"/>
</dbReference>
<feature type="domain" description="Prephenate/arogenate dehydrogenase" evidence="2">
    <location>
        <begin position="5"/>
        <end position="283"/>
    </location>
</feature>
<evidence type="ECO:0000313" key="3">
    <source>
        <dbReference type="EMBL" id="OUJ18333.1"/>
    </source>
</evidence>
<dbReference type="InterPro" id="IPR036291">
    <property type="entry name" value="NAD(P)-bd_dom_sf"/>
</dbReference>
<comment type="caution">
    <text evidence="3">The sequence shown here is derived from an EMBL/GenBank/DDBJ whole genome shotgun (WGS) entry which is preliminary data.</text>
</comment>
<dbReference type="GO" id="GO:0008977">
    <property type="term" value="F:prephenate dehydrogenase (NAD+) activity"/>
    <property type="evidence" value="ECO:0007669"/>
    <property type="project" value="InterPro"/>
</dbReference>
<dbReference type="PANTHER" id="PTHR21363:SF0">
    <property type="entry name" value="PREPHENATE DEHYDROGENASE [NADP(+)]"/>
    <property type="match status" value="1"/>
</dbReference>
<evidence type="ECO:0000313" key="4">
    <source>
        <dbReference type="Proteomes" id="UP000195137"/>
    </source>
</evidence>
<dbReference type="GO" id="GO:0070403">
    <property type="term" value="F:NAD+ binding"/>
    <property type="evidence" value="ECO:0007669"/>
    <property type="project" value="InterPro"/>
</dbReference>
<dbReference type="PANTHER" id="PTHR21363">
    <property type="entry name" value="PREPHENATE DEHYDROGENASE"/>
    <property type="match status" value="1"/>
</dbReference>
<dbReference type="AlphaFoldDB" id="A0A1Y3GDE5"/>
<dbReference type="Gene3D" id="1.10.3660.10">
    <property type="entry name" value="6-phosphogluconate dehydrogenase C-terminal like domain"/>
    <property type="match status" value="1"/>
</dbReference>
<keyword evidence="1" id="KW-0560">Oxidoreductase</keyword>
<dbReference type="InterPro" id="IPR050812">
    <property type="entry name" value="Preph/Arog_dehydrog"/>
</dbReference>
<dbReference type="InterPro" id="IPR046826">
    <property type="entry name" value="PDH_N"/>
</dbReference>
<proteinExistence type="predicted"/>
<protein>
    <submittedName>
        <fullName evidence="3">Prephenate dehydrogenase TyrA</fullName>
    </submittedName>
</protein>
<dbReference type="InterPro" id="IPR008927">
    <property type="entry name" value="6-PGluconate_DH-like_C_sf"/>
</dbReference>
<dbReference type="Pfam" id="PF02153">
    <property type="entry name" value="PDH_N"/>
    <property type="match status" value="1"/>
</dbReference>
<evidence type="ECO:0000256" key="1">
    <source>
        <dbReference type="ARBA" id="ARBA00023002"/>
    </source>
</evidence>
<dbReference type="PROSITE" id="PS51176">
    <property type="entry name" value="PDH_ADH"/>
    <property type="match status" value="1"/>
</dbReference>
<dbReference type="Proteomes" id="UP000195137">
    <property type="component" value="Unassembled WGS sequence"/>
</dbReference>
<dbReference type="SUPFAM" id="SSF48179">
    <property type="entry name" value="6-phosphogluconate dehydrogenase C-terminal domain-like"/>
    <property type="match status" value="1"/>
</dbReference>
<dbReference type="InterPro" id="IPR046825">
    <property type="entry name" value="PDH_C"/>
</dbReference>
<reference evidence="3 4" key="1">
    <citation type="submission" date="2016-12" db="EMBL/GenBank/DDBJ databases">
        <title>Discovery of methanogenic haloarchaea.</title>
        <authorList>
            <person name="Sorokin D.Y."/>
            <person name="Makarova K.S."/>
            <person name="Abbas B."/>
            <person name="Ferrer M."/>
            <person name="Golyshin P.N."/>
        </authorList>
    </citation>
    <scope>NUCLEOTIDE SEQUENCE [LARGE SCALE GENOMIC DNA]</scope>
    <source>
        <strain evidence="3">AMET1</strain>
    </source>
</reference>
<sequence>MNKKQKITIVGGAGRMGHWIAQNLKNQNTEIHITDKNKKKGKKTARKLEIKYHQNYSPIKNSDIVIISVPIKATTKVIKEVGPKMKKNSLLMDVTSIKEQPVNAMKKHVPKHVEKIGTHPLFGPEGTTFKDKNIVLVPINADKWLDKVKKYITNQGGNIRTMTASEHDKAMAVVQGASHLLLILFGSILKNQKFNINQNNDLTTPTFRLLHKDLDRILVQNPELYASIQTHNRYIPMIHKKTIKDYQKMLETIETQDTEKLSQIIENIDNYIQNQKNQKNTNLEN</sequence>
<keyword evidence="4" id="KW-1185">Reference proteome</keyword>
<dbReference type="OrthoDB" id="24743at2157"/>
<dbReference type="GO" id="GO:0004665">
    <property type="term" value="F:prephenate dehydrogenase (NADP+) activity"/>
    <property type="evidence" value="ECO:0007669"/>
    <property type="project" value="InterPro"/>
</dbReference>
<dbReference type="GO" id="GO:0006571">
    <property type="term" value="P:tyrosine biosynthetic process"/>
    <property type="evidence" value="ECO:0007669"/>
    <property type="project" value="InterPro"/>
</dbReference>
<accession>A0A1Y3GDE5</accession>
<organism evidence="3 4">
    <name type="scientific">Methanonatronarchaeum thermophilum</name>
    <dbReference type="NCBI Taxonomy" id="1927129"/>
    <lineage>
        <taxon>Archaea</taxon>
        <taxon>Methanobacteriati</taxon>
        <taxon>Methanobacteriota</taxon>
        <taxon>Methanonatronarchaeia</taxon>
        <taxon>Methanonatronarchaeales</taxon>
        <taxon>Methanonatronarchaeaceae</taxon>
        <taxon>Methanonatronarchaeum</taxon>
    </lineage>
</organism>
<dbReference type="RefSeq" id="WP_086637618.1">
    <property type="nucleotide sequence ID" value="NZ_MRZU01000004.1"/>
</dbReference>
<dbReference type="Pfam" id="PF20463">
    <property type="entry name" value="PDH_C"/>
    <property type="match status" value="1"/>
</dbReference>
<dbReference type="Gene3D" id="3.40.50.720">
    <property type="entry name" value="NAD(P)-binding Rossmann-like Domain"/>
    <property type="match status" value="1"/>
</dbReference>
<gene>
    <name evidence="3" type="ORF">AMET1_1245</name>
</gene>